<gene>
    <name evidence="2" type="ORF">K9B37_06205</name>
</gene>
<keyword evidence="2" id="KW-0489">Methyltransferase</keyword>
<evidence type="ECO:0000313" key="2">
    <source>
        <dbReference type="EMBL" id="MBZ6075879.1"/>
    </source>
</evidence>
<dbReference type="Pfam" id="PF08241">
    <property type="entry name" value="Methyltransf_11"/>
    <property type="match status" value="1"/>
</dbReference>
<keyword evidence="3" id="KW-1185">Reference proteome</keyword>
<dbReference type="RefSeq" id="WP_224312116.1">
    <property type="nucleotide sequence ID" value="NZ_JAIRBM010000003.1"/>
</dbReference>
<dbReference type="Gene3D" id="3.40.50.150">
    <property type="entry name" value="Vaccinia Virus protein VP39"/>
    <property type="match status" value="1"/>
</dbReference>
<evidence type="ECO:0000313" key="3">
    <source>
        <dbReference type="Proteomes" id="UP000704176"/>
    </source>
</evidence>
<dbReference type="EMBL" id="JAIRBM010000003">
    <property type="protein sequence ID" value="MBZ6075879.1"/>
    <property type="molecule type" value="Genomic_DNA"/>
</dbReference>
<dbReference type="InterPro" id="IPR013216">
    <property type="entry name" value="Methyltransf_11"/>
</dbReference>
<accession>A0ABS7VKW9</accession>
<sequence>MKSFGKIWAEVKMNNASLRATVSRHVPYPVIETSRRVVHFGFSHKCHVCGARVRRLLPQGYGYPLLERLQVVGGMYKDNDRCPICHAGERDRLVKFYLERHIFNQSPRPITVVHMAPEKGLTRYFQSKPGLQYHLGDIEPHRYRHATSVQKMNLLNMPLDNGSADVFVCNHVLEHIVDDLTAMREIHRVLSPTGVAVLQVPIALKLERTIEGDGTETEDEKLIRYGQRDHVRIYNETGYTERLEAAGFSVEHYSAFDDSETAAAEWRLNPFEILHVCRRRKGTTL</sequence>
<evidence type="ECO:0000259" key="1">
    <source>
        <dbReference type="Pfam" id="PF08241"/>
    </source>
</evidence>
<organism evidence="2 3">
    <name type="scientific">Microvirga puerhi</name>
    <dbReference type="NCBI Taxonomy" id="2876078"/>
    <lineage>
        <taxon>Bacteria</taxon>
        <taxon>Pseudomonadati</taxon>
        <taxon>Pseudomonadota</taxon>
        <taxon>Alphaproteobacteria</taxon>
        <taxon>Hyphomicrobiales</taxon>
        <taxon>Methylobacteriaceae</taxon>
        <taxon>Microvirga</taxon>
    </lineage>
</organism>
<reference evidence="2 3" key="1">
    <citation type="submission" date="2021-09" db="EMBL/GenBank/DDBJ databases">
        <title>The complete genome sequence of a new microorganism.</title>
        <authorList>
            <person name="Zi Z."/>
        </authorList>
    </citation>
    <scope>NUCLEOTIDE SEQUENCE [LARGE SCALE GENOMIC DNA]</scope>
    <source>
        <strain evidence="2 3">WGZ8</strain>
    </source>
</reference>
<dbReference type="SUPFAM" id="SSF53335">
    <property type="entry name" value="S-adenosyl-L-methionine-dependent methyltransferases"/>
    <property type="match status" value="1"/>
</dbReference>
<dbReference type="Proteomes" id="UP000704176">
    <property type="component" value="Unassembled WGS sequence"/>
</dbReference>
<protein>
    <submittedName>
        <fullName evidence="2">Methyltransferase domain-containing protein</fullName>
    </submittedName>
</protein>
<proteinExistence type="predicted"/>
<dbReference type="GO" id="GO:0032259">
    <property type="term" value="P:methylation"/>
    <property type="evidence" value="ECO:0007669"/>
    <property type="project" value="UniProtKB-KW"/>
</dbReference>
<dbReference type="GO" id="GO:0008168">
    <property type="term" value="F:methyltransferase activity"/>
    <property type="evidence" value="ECO:0007669"/>
    <property type="project" value="UniProtKB-KW"/>
</dbReference>
<name>A0ABS7VKW9_9HYPH</name>
<comment type="caution">
    <text evidence="2">The sequence shown here is derived from an EMBL/GenBank/DDBJ whole genome shotgun (WGS) entry which is preliminary data.</text>
</comment>
<feature type="domain" description="Methyltransferase type 11" evidence="1">
    <location>
        <begin position="147"/>
        <end position="197"/>
    </location>
</feature>
<keyword evidence="2" id="KW-0808">Transferase</keyword>
<dbReference type="CDD" id="cd02440">
    <property type="entry name" value="AdoMet_MTases"/>
    <property type="match status" value="1"/>
</dbReference>
<dbReference type="InterPro" id="IPR029063">
    <property type="entry name" value="SAM-dependent_MTases_sf"/>
</dbReference>